<dbReference type="GO" id="GO:0016020">
    <property type="term" value="C:membrane"/>
    <property type="evidence" value="ECO:0007669"/>
    <property type="project" value="UniProtKB-SubCell"/>
</dbReference>
<feature type="transmembrane region" description="Helical" evidence="8">
    <location>
        <begin position="137"/>
        <end position="155"/>
    </location>
</feature>
<dbReference type="InterPro" id="IPR029399">
    <property type="entry name" value="TMEM192"/>
</dbReference>
<dbReference type="PANTHER" id="PTHR31592:SF1">
    <property type="entry name" value="TRANSMEMBRANE PROTEIN 192"/>
    <property type="match status" value="1"/>
</dbReference>
<evidence type="ECO:0000256" key="2">
    <source>
        <dbReference type="ARBA" id="ARBA00006314"/>
    </source>
</evidence>
<evidence type="ECO:0000313" key="10">
    <source>
        <dbReference type="Proteomes" id="UP001634394"/>
    </source>
</evidence>
<feature type="region of interest" description="Disordered" evidence="7">
    <location>
        <begin position="1"/>
        <end position="30"/>
    </location>
</feature>
<dbReference type="EMBL" id="JBJQND010000002">
    <property type="protein sequence ID" value="KAL3886677.1"/>
    <property type="molecule type" value="Genomic_DNA"/>
</dbReference>
<comment type="similarity">
    <text evidence="2">Belongs to the TMEM192 family.</text>
</comment>
<dbReference type="AlphaFoldDB" id="A0ABD3XKQ5"/>
<sequence length="271" mass="31308">MVSLSDESRRSGGYFFNEDSGSSIQSRDTEELITDPDAIQSQLDSRPRKIHTVFVIILHMIIVIATWACVFVLPVVCKDNEQQCGINPFSLIVYICGGTWFLGLLCDFFYRRQHYIIRLHGYLEFYRKTRYNRRTPLLIGSAVNSLLLVITQVLHDKCDQTCSSLKPVDYLKIIVSLQCFLQLISLILYLYRTVQFNRSGAFPDLYQDEMMTSFIQTQSSCSDVGFRDESYLDQIMERQADVIRYLKQHNAQLGKRILTLTAENKILKPKG</sequence>
<feature type="compositionally biased region" description="Basic and acidic residues" evidence="7">
    <location>
        <begin position="1"/>
        <end position="10"/>
    </location>
</feature>
<evidence type="ECO:0000313" key="9">
    <source>
        <dbReference type="EMBL" id="KAL3886677.1"/>
    </source>
</evidence>
<gene>
    <name evidence="9" type="ORF">ACJMK2_026657</name>
</gene>
<accession>A0ABD3XKQ5</accession>
<keyword evidence="5 8" id="KW-1133">Transmembrane helix</keyword>
<reference evidence="9 10" key="1">
    <citation type="submission" date="2024-11" db="EMBL/GenBank/DDBJ databases">
        <title>Chromosome-level genome assembly of the freshwater bivalve Anodonta woodiana.</title>
        <authorList>
            <person name="Chen X."/>
        </authorList>
    </citation>
    <scope>NUCLEOTIDE SEQUENCE [LARGE SCALE GENOMIC DNA]</scope>
    <source>
        <strain evidence="9">MN2024</strain>
        <tissue evidence="9">Gills</tissue>
    </source>
</reference>
<comment type="subcellular location">
    <subcellularLocation>
        <location evidence="1">Membrane</location>
        <topology evidence="1">Multi-pass membrane protein</topology>
    </subcellularLocation>
</comment>
<feature type="transmembrane region" description="Helical" evidence="8">
    <location>
        <begin position="88"/>
        <end position="110"/>
    </location>
</feature>
<evidence type="ECO:0000256" key="6">
    <source>
        <dbReference type="ARBA" id="ARBA00023136"/>
    </source>
</evidence>
<evidence type="ECO:0000256" key="5">
    <source>
        <dbReference type="ARBA" id="ARBA00022989"/>
    </source>
</evidence>
<proteinExistence type="inferred from homology"/>
<organism evidence="9 10">
    <name type="scientific">Sinanodonta woodiana</name>
    <name type="common">Chinese pond mussel</name>
    <name type="synonym">Anodonta woodiana</name>
    <dbReference type="NCBI Taxonomy" id="1069815"/>
    <lineage>
        <taxon>Eukaryota</taxon>
        <taxon>Metazoa</taxon>
        <taxon>Spiralia</taxon>
        <taxon>Lophotrochozoa</taxon>
        <taxon>Mollusca</taxon>
        <taxon>Bivalvia</taxon>
        <taxon>Autobranchia</taxon>
        <taxon>Heteroconchia</taxon>
        <taxon>Palaeoheterodonta</taxon>
        <taxon>Unionida</taxon>
        <taxon>Unionoidea</taxon>
        <taxon>Unionidae</taxon>
        <taxon>Unioninae</taxon>
        <taxon>Sinanodonta</taxon>
    </lineage>
</organism>
<dbReference type="Proteomes" id="UP001634394">
    <property type="component" value="Unassembled WGS sequence"/>
</dbReference>
<evidence type="ECO:0000256" key="8">
    <source>
        <dbReference type="SAM" id="Phobius"/>
    </source>
</evidence>
<feature type="transmembrane region" description="Helical" evidence="8">
    <location>
        <begin position="170"/>
        <end position="191"/>
    </location>
</feature>
<keyword evidence="4 8" id="KW-0812">Transmembrane</keyword>
<name>A0ABD3XKQ5_SINWO</name>
<evidence type="ECO:0000256" key="7">
    <source>
        <dbReference type="SAM" id="MobiDB-lite"/>
    </source>
</evidence>
<keyword evidence="10" id="KW-1185">Reference proteome</keyword>
<evidence type="ECO:0000256" key="1">
    <source>
        <dbReference type="ARBA" id="ARBA00004141"/>
    </source>
</evidence>
<protein>
    <recommendedName>
        <fullName evidence="3">Transmembrane protein 192</fullName>
    </recommendedName>
</protein>
<evidence type="ECO:0000256" key="3">
    <source>
        <dbReference type="ARBA" id="ARBA00014635"/>
    </source>
</evidence>
<keyword evidence="6 8" id="KW-0472">Membrane</keyword>
<comment type="caution">
    <text evidence="9">The sequence shown here is derived from an EMBL/GenBank/DDBJ whole genome shotgun (WGS) entry which is preliminary data.</text>
</comment>
<dbReference type="Pfam" id="PF14802">
    <property type="entry name" value="TMEM192"/>
    <property type="match status" value="1"/>
</dbReference>
<evidence type="ECO:0000256" key="4">
    <source>
        <dbReference type="ARBA" id="ARBA00022692"/>
    </source>
</evidence>
<dbReference type="PANTHER" id="PTHR31592">
    <property type="entry name" value="TRANSMEMBRANE PROTEIN 192"/>
    <property type="match status" value="1"/>
</dbReference>
<feature type="transmembrane region" description="Helical" evidence="8">
    <location>
        <begin position="53"/>
        <end position="76"/>
    </location>
</feature>